<reference evidence="2 3" key="1">
    <citation type="submission" date="2016-11" db="EMBL/GenBank/DDBJ databases">
        <authorList>
            <person name="Jaros S."/>
            <person name="Januszkiewicz K."/>
            <person name="Wedrychowicz H."/>
        </authorList>
    </citation>
    <scope>NUCLEOTIDE SEQUENCE [LARGE SCALE GENOMIC DNA]</scope>
</reference>
<dbReference type="InterPro" id="IPR053203">
    <property type="entry name" value="Cisplatin_resist-associated"/>
</dbReference>
<feature type="region of interest" description="Disordered" evidence="1">
    <location>
        <begin position="294"/>
        <end position="340"/>
    </location>
</feature>
<evidence type="ECO:0000313" key="2">
    <source>
        <dbReference type="EMBL" id="SGY77394.1"/>
    </source>
</evidence>
<keyword evidence="3" id="KW-1185">Reference proteome</keyword>
<protein>
    <submittedName>
        <fullName evidence="2">BQ5605_C005g03625 protein</fullName>
    </submittedName>
</protein>
<proteinExistence type="predicted"/>
<dbReference type="PANTHER" id="PTHR34693:SF1">
    <property type="entry name" value="PROTEIN PAR32"/>
    <property type="match status" value="1"/>
</dbReference>
<dbReference type="InterPro" id="IPR022024">
    <property type="entry name" value="DUF3602"/>
</dbReference>
<feature type="region of interest" description="Disordered" evidence="1">
    <location>
        <begin position="186"/>
        <end position="207"/>
    </location>
</feature>
<feature type="compositionally biased region" description="Polar residues" evidence="1">
    <location>
        <begin position="50"/>
        <end position="62"/>
    </location>
</feature>
<evidence type="ECO:0000313" key="3">
    <source>
        <dbReference type="Proteomes" id="UP000249464"/>
    </source>
</evidence>
<dbReference type="Proteomes" id="UP000249464">
    <property type="component" value="Unassembled WGS sequence"/>
</dbReference>
<evidence type="ECO:0000256" key="1">
    <source>
        <dbReference type="SAM" id="MobiDB-lite"/>
    </source>
</evidence>
<feature type="compositionally biased region" description="Low complexity" evidence="1">
    <location>
        <begin position="194"/>
        <end position="206"/>
    </location>
</feature>
<feature type="region of interest" description="Disordered" evidence="1">
    <location>
        <begin position="1"/>
        <end position="98"/>
    </location>
</feature>
<accession>A0A2X0MB37</accession>
<dbReference type="EMBL" id="FQNC01000047">
    <property type="protein sequence ID" value="SGY77394.1"/>
    <property type="molecule type" value="Genomic_DNA"/>
</dbReference>
<feature type="compositionally biased region" description="Basic and acidic residues" evidence="1">
    <location>
        <begin position="294"/>
        <end position="317"/>
    </location>
</feature>
<organism evidence="2 3">
    <name type="scientific">Microbotryum silenes-dioicae</name>
    <dbReference type="NCBI Taxonomy" id="796604"/>
    <lineage>
        <taxon>Eukaryota</taxon>
        <taxon>Fungi</taxon>
        <taxon>Dikarya</taxon>
        <taxon>Basidiomycota</taxon>
        <taxon>Pucciniomycotina</taxon>
        <taxon>Microbotryomycetes</taxon>
        <taxon>Microbotryales</taxon>
        <taxon>Microbotryaceae</taxon>
        <taxon>Microbotryum</taxon>
    </lineage>
</organism>
<sequence>MATLERPQLATQDSLATDATSPSDSAVPTPFPQEALIRPTPAAATRQESRSPSVTRRQSLSRGVSGMMDKVKRVMSASRDRGTSGGSGGERDRGRTGGRLAEGAFYDMSQTCEPITDDSFYWSSFSRGTCDATCIWIPNHAASTCDLVTPFSKRLSSSPGTAEEPRGRAGAETYAAASLNKAATNTTIGTNGLSQTTSRSTSRGRTPALAVGRGGAGNMKFAMQDGEAPVLSTGEEPASVVHQARVERSSSREREGRPEVVASGRGGQGNMRSQSRGKDLDLARVSTVAEVEEKAEMEKEEAKEREVLQKHEKEVAKKRVWATGRGGAGNIRSPDRSDER</sequence>
<gene>
    <name evidence="2" type="primary">BQ5605_C005g03625</name>
    <name evidence="2" type="ORF">BQ5605_C005G03625</name>
</gene>
<feature type="compositionally biased region" description="Polar residues" evidence="1">
    <location>
        <begin position="9"/>
        <end position="26"/>
    </location>
</feature>
<dbReference type="AlphaFoldDB" id="A0A2X0MB37"/>
<feature type="region of interest" description="Disordered" evidence="1">
    <location>
        <begin position="232"/>
        <end position="282"/>
    </location>
</feature>
<dbReference type="Pfam" id="PF12223">
    <property type="entry name" value="DUF3602"/>
    <property type="match status" value="1"/>
</dbReference>
<name>A0A2X0MB37_9BASI</name>
<feature type="compositionally biased region" description="Basic and acidic residues" evidence="1">
    <location>
        <begin position="244"/>
        <end position="258"/>
    </location>
</feature>
<dbReference type="PANTHER" id="PTHR34693">
    <property type="entry name" value="PROTEIN PAR32"/>
    <property type="match status" value="1"/>
</dbReference>